<feature type="transmembrane region" description="Helical" evidence="1">
    <location>
        <begin position="63"/>
        <end position="85"/>
    </location>
</feature>
<keyword evidence="3" id="KW-1185">Reference proteome</keyword>
<evidence type="ECO:0000256" key="1">
    <source>
        <dbReference type="SAM" id="Phobius"/>
    </source>
</evidence>
<evidence type="ECO:0000313" key="3">
    <source>
        <dbReference type="Proteomes" id="UP001054945"/>
    </source>
</evidence>
<accession>A0AAV4YAF4</accession>
<evidence type="ECO:0000313" key="2">
    <source>
        <dbReference type="EMBL" id="GIZ04303.1"/>
    </source>
</evidence>
<sequence length="115" mass="13505">MFPKVWRVTLQKKSAQMQVRCSARKAKPSCRVCAKGETIHHRNDRCNERQDLHLYNPRVGRTFLPMSTLMIDLFLAIAALLLFLINQRLERREEARFPIHHRKALSTIRRKLGGL</sequence>
<name>A0AAV4YAF4_CAEEX</name>
<keyword evidence="1" id="KW-0812">Transmembrane</keyword>
<proteinExistence type="predicted"/>
<gene>
    <name evidence="2" type="ORF">CEXT_89601</name>
</gene>
<dbReference type="Proteomes" id="UP001054945">
    <property type="component" value="Unassembled WGS sequence"/>
</dbReference>
<dbReference type="AlphaFoldDB" id="A0AAV4YAF4"/>
<reference evidence="2 3" key="1">
    <citation type="submission" date="2021-06" db="EMBL/GenBank/DDBJ databases">
        <title>Caerostris extrusa draft genome.</title>
        <authorList>
            <person name="Kono N."/>
            <person name="Arakawa K."/>
        </authorList>
    </citation>
    <scope>NUCLEOTIDE SEQUENCE [LARGE SCALE GENOMIC DNA]</scope>
</reference>
<protein>
    <submittedName>
        <fullName evidence="2">Uncharacterized protein</fullName>
    </submittedName>
</protein>
<comment type="caution">
    <text evidence="2">The sequence shown here is derived from an EMBL/GenBank/DDBJ whole genome shotgun (WGS) entry which is preliminary data.</text>
</comment>
<organism evidence="2 3">
    <name type="scientific">Caerostris extrusa</name>
    <name type="common">Bark spider</name>
    <name type="synonym">Caerostris bankana</name>
    <dbReference type="NCBI Taxonomy" id="172846"/>
    <lineage>
        <taxon>Eukaryota</taxon>
        <taxon>Metazoa</taxon>
        <taxon>Ecdysozoa</taxon>
        <taxon>Arthropoda</taxon>
        <taxon>Chelicerata</taxon>
        <taxon>Arachnida</taxon>
        <taxon>Araneae</taxon>
        <taxon>Araneomorphae</taxon>
        <taxon>Entelegynae</taxon>
        <taxon>Araneoidea</taxon>
        <taxon>Araneidae</taxon>
        <taxon>Caerostris</taxon>
    </lineage>
</organism>
<keyword evidence="1" id="KW-0472">Membrane</keyword>
<keyword evidence="1" id="KW-1133">Transmembrane helix</keyword>
<dbReference type="EMBL" id="BPLR01001716">
    <property type="protein sequence ID" value="GIZ04303.1"/>
    <property type="molecule type" value="Genomic_DNA"/>
</dbReference>